<proteinExistence type="predicted"/>
<dbReference type="SUPFAM" id="SSF46785">
    <property type="entry name" value="Winged helix' DNA-binding domain"/>
    <property type="match status" value="1"/>
</dbReference>
<keyword evidence="1" id="KW-0805">Transcription regulation</keyword>
<protein>
    <submittedName>
        <fullName evidence="6">Transcriptional regulator, HxlR family</fullName>
    </submittedName>
</protein>
<organism evidence="6">
    <name type="scientific">Nitratidesulfovibrio vulgaris (strain DSM 19637 / Miyazaki F)</name>
    <name type="common">Desulfovibrio vulgaris</name>
    <dbReference type="NCBI Taxonomy" id="883"/>
    <lineage>
        <taxon>Bacteria</taxon>
        <taxon>Pseudomonadati</taxon>
        <taxon>Thermodesulfobacteriota</taxon>
        <taxon>Desulfovibrionia</taxon>
        <taxon>Desulfovibrionales</taxon>
        <taxon>Desulfovibrionaceae</taxon>
        <taxon>Nitratidesulfovibrio</taxon>
    </lineage>
</organism>
<evidence type="ECO:0000256" key="2">
    <source>
        <dbReference type="ARBA" id="ARBA00023125"/>
    </source>
</evidence>
<keyword evidence="3" id="KW-0804">Transcription</keyword>
<dbReference type="Gene3D" id="1.10.10.10">
    <property type="entry name" value="Winged helix-like DNA-binding domain superfamily/Winged helix DNA-binding domain"/>
    <property type="match status" value="1"/>
</dbReference>
<dbReference type="EMBL" id="CP001197">
    <property type="protein sequence ID" value="ACL09911.1"/>
    <property type="molecule type" value="Genomic_DNA"/>
</dbReference>
<feature type="compositionally biased region" description="Acidic residues" evidence="4">
    <location>
        <begin position="137"/>
        <end position="146"/>
    </location>
</feature>
<keyword evidence="2" id="KW-0238">DNA-binding</keyword>
<gene>
    <name evidence="6" type="ordered locus">DvMF_2974</name>
</gene>
<dbReference type="Pfam" id="PF01638">
    <property type="entry name" value="HxlR"/>
    <property type="match status" value="1"/>
</dbReference>
<dbReference type="STRING" id="883.DvMF_2974"/>
<dbReference type="HOGENOM" id="CLU_111585_5_1_7"/>
<sequence>MVTACTLKHCAGKEYYCSLELTLQVIGGKWKPIILWRLGQDGTLRFSELRRIMPNITQKMLTQQLRELESDGVLHREVYPQVPPRVEYSLTELGRSVLPVLSEMCKWGHAFEANHGTVGTTGAKTAGHAMTPATDAPDTDAPDTDAPDTGNDLDMAVGEV</sequence>
<name>B8DSF6_NITV9</name>
<accession>B8DSF6</accession>
<evidence type="ECO:0000256" key="1">
    <source>
        <dbReference type="ARBA" id="ARBA00023015"/>
    </source>
</evidence>
<dbReference type="KEGG" id="dvm:DvMF_2974"/>
<dbReference type="InterPro" id="IPR036388">
    <property type="entry name" value="WH-like_DNA-bd_sf"/>
</dbReference>
<feature type="compositionally biased region" description="Low complexity" evidence="4">
    <location>
        <begin position="122"/>
        <end position="136"/>
    </location>
</feature>
<dbReference type="eggNOG" id="COG1733">
    <property type="taxonomic scope" value="Bacteria"/>
</dbReference>
<dbReference type="InterPro" id="IPR036390">
    <property type="entry name" value="WH_DNA-bd_sf"/>
</dbReference>
<dbReference type="PANTHER" id="PTHR33204">
    <property type="entry name" value="TRANSCRIPTIONAL REGULATOR, MARR FAMILY"/>
    <property type="match status" value="1"/>
</dbReference>
<feature type="region of interest" description="Disordered" evidence="4">
    <location>
        <begin position="122"/>
        <end position="160"/>
    </location>
</feature>
<dbReference type="PANTHER" id="PTHR33204:SF29">
    <property type="entry name" value="TRANSCRIPTIONAL REGULATOR"/>
    <property type="match status" value="1"/>
</dbReference>
<evidence type="ECO:0000256" key="4">
    <source>
        <dbReference type="SAM" id="MobiDB-lite"/>
    </source>
</evidence>
<evidence type="ECO:0000256" key="3">
    <source>
        <dbReference type="ARBA" id="ARBA00023163"/>
    </source>
</evidence>
<dbReference type="PROSITE" id="PS51118">
    <property type="entry name" value="HTH_HXLR"/>
    <property type="match status" value="1"/>
</dbReference>
<dbReference type="AlphaFoldDB" id="B8DSF6"/>
<evidence type="ECO:0000259" key="5">
    <source>
        <dbReference type="PROSITE" id="PS51118"/>
    </source>
</evidence>
<reference evidence="6" key="1">
    <citation type="submission" date="2008-10" db="EMBL/GenBank/DDBJ databases">
        <title>Complete sequence of Desulfovibrio vulgaris str. 'Miyazaki F'.</title>
        <authorList>
            <person name="Lucas S."/>
            <person name="Copeland A."/>
            <person name="Lapidus A."/>
            <person name="Glavina del Rio T."/>
            <person name="Dalin E."/>
            <person name="Tice H."/>
            <person name="Bruce D."/>
            <person name="Goodwin L."/>
            <person name="Pitluck S."/>
            <person name="Sims D."/>
            <person name="Brettin T."/>
            <person name="Detter J.C."/>
            <person name="Han C."/>
            <person name="Larimer F."/>
            <person name="Land M."/>
            <person name="Hauser L."/>
            <person name="Kyrpides N."/>
            <person name="Mikhailova N."/>
            <person name="Hazen T.C."/>
            <person name="Richardson P."/>
        </authorList>
    </citation>
    <scope>NUCLEOTIDE SEQUENCE</scope>
    <source>
        <strain evidence="6">Miyazaki F</strain>
    </source>
</reference>
<dbReference type="GO" id="GO:0003677">
    <property type="term" value="F:DNA binding"/>
    <property type="evidence" value="ECO:0007669"/>
    <property type="project" value="UniProtKB-KW"/>
</dbReference>
<evidence type="ECO:0000313" key="6">
    <source>
        <dbReference type="EMBL" id="ACL09911.1"/>
    </source>
</evidence>
<dbReference type="InterPro" id="IPR002577">
    <property type="entry name" value="HTH_HxlR"/>
</dbReference>
<feature type="domain" description="HTH hxlR-type" evidence="5">
    <location>
        <begin position="17"/>
        <end position="116"/>
    </location>
</feature>